<feature type="coiled-coil region" evidence="2">
    <location>
        <begin position="412"/>
        <end position="439"/>
    </location>
</feature>
<feature type="region of interest" description="Disordered" evidence="3">
    <location>
        <begin position="1134"/>
        <end position="1170"/>
    </location>
</feature>
<comment type="caution">
    <text evidence="4">The sequence shown here is derived from an EMBL/GenBank/DDBJ whole genome shotgun (WGS) entry which is preliminary data.</text>
</comment>
<evidence type="ECO:0000313" key="5">
    <source>
        <dbReference type="Proteomes" id="UP001152795"/>
    </source>
</evidence>
<accession>A0A7D9HH79</accession>
<feature type="coiled-coil region" evidence="2">
    <location>
        <begin position="987"/>
        <end position="1021"/>
    </location>
</feature>
<evidence type="ECO:0000256" key="2">
    <source>
        <dbReference type="SAM" id="Coils"/>
    </source>
</evidence>
<protein>
    <submittedName>
        <fullName evidence="4">Uncharacterized protein</fullName>
    </submittedName>
</protein>
<feature type="compositionally biased region" description="Basic and acidic residues" evidence="3">
    <location>
        <begin position="1134"/>
        <end position="1148"/>
    </location>
</feature>
<evidence type="ECO:0000256" key="3">
    <source>
        <dbReference type="SAM" id="MobiDB-lite"/>
    </source>
</evidence>
<dbReference type="PANTHER" id="PTHR11046">
    <property type="entry name" value="OLIGORIBONUCLEASE, MITOCHONDRIAL"/>
    <property type="match status" value="1"/>
</dbReference>
<dbReference type="EMBL" id="CACRXK020000819">
    <property type="protein sequence ID" value="CAB3985040.1"/>
    <property type="molecule type" value="Genomic_DNA"/>
</dbReference>
<evidence type="ECO:0000256" key="1">
    <source>
        <dbReference type="ARBA" id="ARBA00022722"/>
    </source>
</evidence>
<dbReference type="GO" id="GO:0000175">
    <property type="term" value="F:3'-5'-RNA exonuclease activity"/>
    <property type="evidence" value="ECO:0007669"/>
    <property type="project" value="InterPro"/>
</dbReference>
<proteinExistence type="predicted"/>
<evidence type="ECO:0000313" key="4">
    <source>
        <dbReference type="EMBL" id="CAB3985040.1"/>
    </source>
</evidence>
<keyword evidence="5" id="KW-1185">Reference proteome</keyword>
<dbReference type="InterPro" id="IPR022894">
    <property type="entry name" value="Oligoribonuclease"/>
</dbReference>
<feature type="coiled-coil region" evidence="2">
    <location>
        <begin position="285"/>
        <end position="319"/>
    </location>
</feature>
<dbReference type="OrthoDB" id="6414146at2759"/>
<keyword evidence="1" id="KW-0540">Nuclease</keyword>
<reference evidence="4" key="1">
    <citation type="submission" date="2020-04" db="EMBL/GenBank/DDBJ databases">
        <authorList>
            <person name="Alioto T."/>
            <person name="Alioto T."/>
            <person name="Gomez Garrido J."/>
        </authorList>
    </citation>
    <scope>NUCLEOTIDE SEQUENCE</scope>
    <source>
        <strain evidence="4">A484AB</strain>
    </source>
</reference>
<dbReference type="PANTHER" id="PTHR11046:SF25">
    <property type="match status" value="1"/>
</dbReference>
<sequence>MACVEYMCSWNCQNWDEENLIALLKNDEKPEWWKGNHKICYRLFNKIIETTCSLEGNQEERVKRSLHVLDPNIIIPAHIKNLKRKVVNMLAKHPEGSCTVILQDYKEHEQASIADECLRLGITDQVLHDILSLKQQGVGKTPVVFLTNKLVIQLSETRERMGKSWVDILTWLRVLSNDHNFGKVDSVRVAIERAVDHKRELVHHKKKKLCEEYLAKEFLLPQTKTPESVPAQNDPALQYQMFFDQQAREIEVLLSQMEHSNKEVEMLSQLVKEQSEVDIAKANEVNRLRSNLHEMQSKHEETSKKLQDAMEKLSKISARNVNKKLKRRDVTNEKLKEMTTLQQVEIEKKETDLQAQAKTYMDIIDRKDKTIQWLNERLDSALEAKTKAQKLKSYYKSKAVYQKTEGPLLSKISELKSHIAELENEVEVLQEHIQDFLKTPMVKTFQNGKYTDEVRAVYEDLLCWGVGVENVQKVVRTVIENLAGLECERLPRATFARYMYLEARRLSQIQVAEQLLDEWDSGNRTLHSDGTSKHGYHYATFDVTLDDGNVMVAGLRDMACGDAESQLNLLKEVLGDISSSVEDENADKKVMKSIKNLMSDRCIVQKKFNEILQTYRQSILPEVVEEWDIMDDDEKSKVSRMNDLFCGLHYIVGLADQAEEALRVWDKLLYDEAKVGSLSQGGYSKGGESGTLRLLRTVCKAVQAKGCERSGRAVSFADHARENGIESIPLAPFLGNRFNIIFHNGGGVFYLHEHLRSFFDMMKDENKLLKAVYYDLEVSSFLAGCRALGLINKFITGPLWRVLEKEDVSFMDMSARYQRLLECFEDWAQDSTPVLAGEAVVFDDVKLKKDLCYEKLIKEDSDWDPMTKQVLELIFGSFVVVTKRMLTDHLEGGKYDKPDVEMQHECKNAPKTNVVPERDFGMLDRLLAQKPNATTLVFEGILMFTKNDTKGWRDSLMPEKRKAVMEMARNSKASQRQQFIERKAIIRKKREEKLEKGKQEKERKETKLRMLKQDLVQKVEELGGMWKTDTEVDEQIAKISKEKDKKIAIKTQIQFRKIVLGAKHKDKKVFQMSSEGKAFSSQVLVSNLKEIIRQSIEDSKKVTEPENPQVTRVGQKLISREKMLEQKELYKERASKEVEKAGGKRKGDGPTNNDKISAKRKKDSQQNENVPTIVVPVDLVGKRVSHHCFENDEADWFEGVVIDISETNNQDPDLYIRYDGYDSLYIFSHHDFKDGNVKLIPVSEEDFLGKKISQRFEDEAQNHSWWENGRVLQIVEGSDDTNPEFVIEFDSQPELDDTEDEASTESEVCIFNLFEDYLNNDLRIL</sequence>
<dbReference type="Proteomes" id="UP001152795">
    <property type="component" value="Unassembled WGS sequence"/>
</dbReference>
<name>A0A7D9HH79_PARCT</name>
<organism evidence="4 5">
    <name type="scientific">Paramuricea clavata</name>
    <name type="common">Red gorgonian</name>
    <name type="synonym">Violescent sea-whip</name>
    <dbReference type="NCBI Taxonomy" id="317549"/>
    <lineage>
        <taxon>Eukaryota</taxon>
        <taxon>Metazoa</taxon>
        <taxon>Cnidaria</taxon>
        <taxon>Anthozoa</taxon>
        <taxon>Octocorallia</taxon>
        <taxon>Malacalcyonacea</taxon>
        <taxon>Plexauridae</taxon>
        <taxon>Paramuricea</taxon>
    </lineage>
</organism>
<keyword evidence="1" id="KW-0378">Hydrolase</keyword>
<gene>
    <name evidence="4" type="ORF">PACLA_8A078223</name>
</gene>
<keyword evidence="2" id="KW-0175">Coiled coil</keyword>